<gene>
    <name evidence="1" type="ORF">BWGOE8_59580</name>
</gene>
<evidence type="ECO:0000313" key="2">
    <source>
        <dbReference type="Proteomes" id="UP000175706"/>
    </source>
</evidence>
<proteinExistence type="predicted"/>
<sequence length="151" mass="17927">MKNFEDKFTELQADMISVCMEFVEDRADKVYVYASREEGVISSSFFYLINNKYVKSHRVNDALENGDERYDVSPKRGFMVLRILCEDIEKIEELCKEYETDMPTEMKLIYDVKSGKFKAEYKYDLVYTNDDIKTADHIADEWFEEVKNNNL</sequence>
<dbReference type="Proteomes" id="UP000175706">
    <property type="component" value="Unassembled WGS sequence"/>
</dbReference>
<comment type="caution">
    <text evidence="1">The sequence shown here is derived from an EMBL/GenBank/DDBJ whole genome shotgun (WGS) entry which is preliminary data.</text>
</comment>
<dbReference type="EMBL" id="LXLT01000149">
    <property type="protein sequence ID" value="OFD68799.1"/>
    <property type="molecule type" value="Genomic_DNA"/>
</dbReference>
<dbReference type="Gene3D" id="3.30.500.20">
    <property type="entry name" value="BH3703-like domains"/>
    <property type="match status" value="1"/>
</dbReference>
<reference evidence="1 2" key="1">
    <citation type="submission" date="2016-05" db="EMBL/GenBank/DDBJ databases">
        <title>Bacillus thuringiensis and Bacillus weihenstephanensis as novel biocontrol agents of wilt causing Verticillium species.</title>
        <authorList>
            <person name="Hollensteiner J."/>
            <person name="Wemheuer F."/>
            <person name="Harting R."/>
            <person name="Kolarzyk A."/>
            <person name="Diaz-Valerio S."/>
            <person name="Poehlein A."/>
            <person name="Brzuszkiewicz E."/>
            <person name="Nesemann K."/>
            <person name="Braus-Stromeyer S."/>
            <person name="Braus G."/>
            <person name="Daniel R."/>
            <person name="Liesegang H."/>
        </authorList>
    </citation>
    <scope>NUCLEOTIDE SEQUENCE [LARGE SCALE GENOMIC DNA]</scope>
    <source>
        <strain evidence="1 2">GOE8</strain>
    </source>
</reference>
<dbReference type="AlphaFoldDB" id="A0A1E8AXV4"/>
<organism evidence="1 2">
    <name type="scientific">Bacillus mycoides</name>
    <dbReference type="NCBI Taxonomy" id="1405"/>
    <lineage>
        <taxon>Bacteria</taxon>
        <taxon>Bacillati</taxon>
        <taxon>Bacillota</taxon>
        <taxon>Bacilli</taxon>
        <taxon>Bacillales</taxon>
        <taxon>Bacillaceae</taxon>
        <taxon>Bacillus</taxon>
        <taxon>Bacillus cereus group</taxon>
    </lineage>
</organism>
<evidence type="ECO:0000313" key="1">
    <source>
        <dbReference type="EMBL" id="OFD68799.1"/>
    </source>
</evidence>
<dbReference type="PATRIC" id="fig|86662.25.peg.6179"/>
<dbReference type="InterPro" id="IPR006728">
    <property type="entry name" value="YezG-like"/>
</dbReference>
<dbReference type="InterPro" id="IPR036170">
    <property type="entry name" value="YezG-like_sf"/>
</dbReference>
<protein>
    <recommendedName>
        <fullName evidence="3">DUF600 domain-containing protein</fullName>
    </recommendedName>
</protein>
<dbReference type="SUPFAM" id="SSF160424">
    <property type="entry name" value="BH3703-like"/>
    <property type="match status" value="1"/>
</dbReference>
<name>A0A1E8AXV4_BACMY</name>
<dbReference type="RefSeq" id="WP_070145928.1">
    <property type="nucleotide sequence ID" value="NZ_LXLT01000149.1"/>
</dbReference>
<dbReference type="Pfam" id="PF04634">
    <property type="entry name" value="YezG-like"/>
    <property type="match status" value="1"/>
</dbReference>
<accession>A0A1E8AXV4</accession>
<evidence type="ECO:0008006" key="3">
    <source>
        <dbReference type="Google" id="ProtNLM"/>
    </source>
</evidence>